<dbReference type="Proteomes" id="UP000238479">
    <property type="component" value="Chromosome 6"/>
</dbReference>
<reference evidence="2 3" key="1">
    <citation type="journal article" date="2018" name="Nat. Genet.">
        <title>The Rosa genome provides new insights in the design of modern roses.</title>
        <authorList>
            <person name="Bendahmane M."/>
        </authorList>
    </citation>
    <scope>NUCLEOTIDE SEQUENCE [LARGE SCALE GENOMIC DNA]</scope>
    <source>
        <strain evidence="3">cv. Old Blush</strain>
    </source>
</reference>
<comment type="caution">
    <text evidence="2">The sequence shown here is derived from an EMBL/GenBank/DDBJ whole genome shotgun (WGS) entry which is preliminary data.</text>
</comment>
<keyword evidence="1" id="KW-1133">Transmembrane helix</keyword>
<keyword evidence="1" id="KW-0812">Transmembrane</keyword>
<evidence type="ECO:0000256" key="1">
    <source>
        <dbReference type="SAM" id="Phobius"/>
    </source>
</evidence>
<dbReference type="Gramene" id="PRQ24508">
    <property type="protein sequence ID" value="PRQ24508"/>
    <property type="gene ID" value="RchiOBHm_Chr6g0273181"/>
</dbReference>
<organism evidence="2 3">
    <name type="scientific">Rosa chinensis</name>
    <name type="common">China rose</name>
    <dbReference type="NCBI Taxonomy" id="74649"/>
    <lineage>
        <taxon>Eukaryota</taxon>
        <taxon>Viridiplantae</taxon>
        <taxon>Streptophyta</taxon>
        <taxon>Embryophyta</taxon>
        <taxon>Tracheophyta</taxon>
        <taxon>Spermatophyta</taxon>
        <taxon>Magnoliopsida</taxon>
        <taxon>eudicotyledons</taxon>
        <taxon>Gunneridae</taxon>
        <taxon>Pentapetalae</taxon>
        <taxon>rosids</taxon>
        <taxon>fabids</taxon>
        <taxon>Rosales</taxon>
        <taxon>Rosaceae</taxon>
        <taxon>Rosoideae</taxon>
        <taxon>Rosoideae incertae sedis</taxon>
        <taxon>Rosa</taxon>
    </lineage>
</organism>
<name>A0A2P6PRF5_ROSCH</name>
<protein>
    <submittedName>
        <fullName evidence="2">Uncharacterized protein</fullName>
    </submittedName>
</protein>
<dbReference type="EMBL" id="PDCK01000044">
    <property type="protein sequence ID" value="PRQ24508.1"/>
    <property type="molecule type" value="Genomic_DNA"/>
</dbReference>
<dbReference type="AlphaFoldDB" id="A0A2P6PRF5"/>
<keyword evidence="1" id="KW-0472">Membrane</keyword>
<sequence>MKKKKVLFPKKLGYVYEFKGSFFNKKFFLILGEFLKVIMQYQLDMLDCLKKGMLYMLTLFHIPIAVVKMFS</sequence>
<accession>A0A2P6PRF5</accession>
<proteinExistence type="predicted"/>
<keyword evidence="3" id="KW-1185">Reference proteome</keyword>
<evidence type="ECO:0000313" key="3">
    <source>
        <dbReference type="Proteomes" id="UP000238479"/>
    </source>
</evidence>
<evidence type="ECO:0000313" key="2">
    <source>
        <dbReference type="EMBL" id="PRQ24508.1"/>
    </source>
</evidence>
<feature type="transmembrane region" description="Helical" evidence="1">
    <location>
        <begin position="52"/>
        <end position="70"/>
    </location>
</feature>
<gene>
    <name evidence="2" type="ORF">RchiOBHm_Chr6g0273181</name>
</gene>